<feature type="domain" description="Siphovirus-type tail component RIFT-related" evidence="1">
    <location>
        <begin position="52"/>
        <end position="119"/>
    </location>
</feature>
<evidence type="ECO:0000313" key="3">
    <source>
        <dbReference type="EMBL" id="OAK70100.1"/>
    </source>
</evidence>
<keyword evidence="4" id="KW-1185">Reference proteome</keyword>
<dbReference type="Pfam" id="PF05709">
    <property type="entry name" value="Sipho_tail"/>
    <property type="match status" value="1"/>
</dbReference>
<evidence type="ECO:0000259" key="2">
    <source>
        <dbReference type="Pfam" id="PF22768"/>
    </source>
</evidence>
<dbReference type="STRING" id="217031.ABB05_13045"/>
<dbReference type="Pfam" id="PF22768">
    <property type="entry name" value="SPP1_Dit"/>
    <property type="match status" value="1"/>
</dbReference>
<dbReference type="InterPro" id="IPR006520">
    <property type="entry name" value="Dit_BPSPP_N"/>
</dbReference>
<proteinExistence type="predicted"/>
<dbReference type="OrthoDB" id="3078561at2"/>
<organism evidence="3 4">
    <name type="scientific">Lederbergia galactosidilytica</name>
    <dbReference type="NCBI Taxonomy" id="217031"/>
    <lineage>
        <taxon>Bacteria</taxon>
        <taxon>Bacillati</taxon>
        <taxon>Bacillota</taxon>
        <taxon>Bacilli</taxon>
        <taxon>Bacillales</taxon>
        <taxon>Bacillaceae</taxon>
        <taxon>Lederbergia</taxon>
    </lineage>
</organism>
<evidence type="ECO:0008006" key="5">
    <source>
        <dbReference type="Google" id="ProtNLM"/>
    </source>
</evidence>
<dbReference type="InterPro" id="IPR054738">
    <property type="entry name" value="Siphovirus-type_tail_C"/>
</dbReference>
<evidence type="ECO:0000259" key="1">
    <source>
        <dbReference type="Pfam" id="PF05709"/>
    </source>
</evidence>
<dbReference type="EMBL" id="LDJR01000052">
    <property type="protein sequence ID" value="OAK70100.1"/>
    <property type="molecule type" value="Genomic_DNA"/>
</dbReference>
<sequence>MSTMTYNGIQQPFVTVLEKKRPYWTPLKRNIRMSRSGRPRLISTEKELLVQPVTLLIEGNSKSDLLNKAEEVASWLVTKEAKRLTFSDQPNRHYLAVIDGEVDVNEIVSFSRITVQFICLEKLGEEHTLSLTSTSKKFVIAGQESTPWKSYTKFATPQSSFTLESSVGKVLLEYKFIAGDVLEIDYEKRDVKLNGKDLSISVLLETVWFELPVGEISLKSSVPTELTYDERYY</sequence>
<accession>A0A177ZS22</accession>
<gene>
    <name evidence="3" type="ORF">ABB05_13045</name>
</gene>
<dbReference type="Gene3D" id="2.40.30.200">
    <property type="match status" value="1"/>
</dbReference>
<dbReference type="AlphaFoldDB" id="A0A177ZS22"/>
<feature type="domain" description="Siphovirus-type tail component C-terminal" evidence="2">
    <location>
        <begin position="142"/>
        <end position="232"/>
    </location>
</feature>
<protein>
    <recommendedName>
        <fullName evidence="5">Phage tail protein</fullName>
    </recommendedName>
</protein>
<dbReference type="Gene3D" id="2.60.120.860">
    <property type="match status" value="1"/>
</dbReference>
<reference evidence="3 4" key="1">
    <citation type="submission" date="2015-05" db="EMBL/GenBank/DDBJ databases">
        <title>Comparison of genome.</title>
        <authorList>
            <person name="Zheng Z."/>
            <person name="Sun M."/>
        </authorList>
    </citation>
    <scope>NUCLEOTIDE SEQUENCE [LARGE SCALE GENOMIC DNA]</scope>
    <source>
        <strain evidence="3 4">G25-74</strain>
    </source>
</reference>
<dbReference type="NCBIfam" id="TIGR01633">
    <property type="entry name" value="phi3626_gp14_N"/>
    <property type="match status" value="1"/>
</dbReference>
<dbReference type="Proteomes" id="UP000077881">
    <property type="component" value="Unassembled WGS sequence"/>
</dbReference>
<evidence type="ECO:0000313" key="4">
    <source>
        <dbReference type="Proteomes" id="UP000077881"/>
    </source>
</evidence>
<dbReference type="InterPro" id="IPR008841">
    <property type="entry name" value="Siphovirus-type_tail_N"/>
</dbReference>
<dbReference type="PATRIC" id="fig|217031.6.peg.2810"/>
<name>A0A177ZS22_9BACI</name>
<comment type="caution">
    <text evidence="3">The sequence shown here is derived from an EMBL/GenBank/DDBJ whole genome shotgun (WGS) entry which is preliminary data.</text>
</comment>